<dbReference type="AlphaFoldDB" id="A0A1I2H852"/>
<dbReference type="SUPFAM" id="SSF74653">
    <property type="entry name" value="TolA/TonB C-terminal domain"/>
    <property type="match status" value="1"/>
</dbReference>
<accession>A0A1I2H852</accession>
<evidence type="ECO:0000313" key="3">
    <source>
        <dbReference type="Proteomes" id="UP000199477"/>
    </source>
</evidence>
<dbReference type="STRING" id="500610.SAMN02799615_02894"/>
<organism evidence="2 3">
    <name type="scientific">Dyella marensis</name>
    <dbReference type="NCBI Taxonomy" id="500610"/>
    <lineage>
        <taxon>Bacteria</taxon>
        <taxon>Pseudomonadati</taxon>
        <taxon>Pseudomonadota</taxon>
        <taxon>Gammaproteobacteria</taxon>
        <taxon>Lysobacterales</taxon>
        <taxon>Rhodanobacteraceae</taxon>
        <taxon>Dyella</taxon>
    </lineage>
</organism>
<feature type="chain" id="PRO_5011543590" description="TonB protein C-terminal" evidence="1">
    <location>
        <begin position="30"/>
        <end position="133"/>
    </location>
</feature>
<sequence length="133" mass="14793">MSKSIKMRMKSPLLLLLPLLLGFVTDAYAGSCAEMEHRYESMPSHADGLIARRGKFSVPSQMFGRFESRACAIVSFHIDGSGGAYDVRVASYHPSQGIGRAAMEALKGYEFTPGDYGNKLFVLMLKYNRFELK</sequence>
<evidence type="ECO:0000256" key="1">
    <source>
        <dbReference type="SAM" id="SignalP"/>
    </source>
</evidence>
<dbReference type="Proteomes" id="UP000199477">
    <property type="component" value="Unassembled WGS sequence"/>
</dbReference>
<evidence type="ECO:0000313" key="2">
    <source>
        <dbReference type="EMBL" id="SFF25768.1"/>
    </source>
</evidence>
<dbReference type="EMBL" id="FONH01000011">
    <property type="protein sequence ID" value="SFF25768.1"/>
    <property type="molecule type" value="Genomic_DNA"/>
</dbReference>
<protein>
    <recommendedName>
        <fullName evidence="4">TonB protein C-terminal</fullName>
    </recommendedName>
</protein>
<gene>
    <name evidence="2" type="ORF">SAMN02799615_02894</name>
</gene>
<feature type="signal peptide" evidence="1">
    <location>
        <begin position="1"/>
        <end position="29"/>
    </location>
</feature>
<reference evidence="3" key="1">
    <citation type="submission" date="2016-10" db="EMBL/GenBank/DDBJ databases">
        <authorList>
            <person name="Varghese N."/>
            <person name="Submissions S."/>
        </authorList>
    </citation>
    <scope>NUCLEOTIDE SEQUENCE [LARGE SCALE GENOMIC DNA]</scope>
    <source>
        <strain evidence="3">UNC178MFTsu3.1</strain>
    </source>
</reference>
<dbReference type="Gene3D" id="3.30.2420.10">
    <property type="entry name" value="TonB"/>
    <property type="match status" value="1"/>
</dbReference>
<dbReference type="RefSeq" id="WP_143096530.1">
    <property type="nucleotide sequence ID" value="NZ_FONH01000011.1"/>
</dbReference>
<keyword evidence="3" id="KW-1185">Reference proteome</keyword>
<evidence type="ECO:0008006" key="4">
    <source>
        <dbReference type="Google" id="ProtNLM"/>
    </source>
</evidence>
<name>A0A1I2H852_9GAMM</name>
<proteinExistence type="predicted"/>
<keyword evidence="1" id="KW-0732">Signal</keyword>